<evidence type="ECO:0000313" key="3">
    <source>
        <dbReference type="Proteomes" id="UP000318141"/>
    </source>
</evidence>
<gene>
    <name evidence="2" type="ORF">L602_000300000340</name>
</gene>
<feature type="transmembrane region" description="Helical" evidence="1">
    <location>
        <begin position="20"/>
        <end position="41"/>
    </location>
</feature>
<sequence length="43" mass="4758">MEHPEKSPVAPDRKAANRRLGLILLSIAVAFFLGFFAKMLLMG</sequence>
<evidence type="ECO:0000313" key="2">
    <source>
        <dbReference type="EMBL" id="TWG83819.1"/>
    </source>
</evidence>
<accession>A0A562BFR2</accession>
<keyword evidence="1" id="KW-0472">Membrane</keyword>
<proteinExistence type="predicted"/>
<name>A0A562BFR2_9BURK</name>
<comment type="caution">
    <text evidence="2">The sequence shown here is derived from an EMBL/GenBank/DDBJ whole genome shotgun (WGS) entry which is preliminary data.</text>
</comment>
<reference evidence="2 3" key="1">
    <citation type="submission" date="2019-07" db="EMBL/GenBank/DDBJ databases">
        <title>Genome sequencing of lignin-degrading bacterial isolates.</title>
        <authorList>
            <person name="Gladden J."/>
        </authorList>
    </citation>
    <scope>NUCLEOTIDE SEQUENCE [LARGE SCALE GENOMIC DNA]</scope>
    <source>
        <strain evidence="2 3">J11</strain>
    </source>
</reference>
<dbReference type="NCBIfam" id="NF038351">
    <property type="entry name" value="cyt_ox_assem_30"/>
    <property type="match status" value="1"/>
</dbReference>
<protein>
    <submittedName>
        <fullName evidence="2">Uncharacterized protein</fullName>
    </submittedName>
</protein>
<dbReference type="EMBL" id="VLJN01000023">
    <property type="protein sequence ID" value="TWG83819.1"/>
    <property type="molecule type" value="Genomic_DNA"/>
</dbReference>
<keyword evidence="1" id="KW-0812">Transmembrane</keyword>
<keyword evidence="1" id="KW-1133">Transmembrane helix</keyword>
<keyword evidence="3" id="KW-1185">Reference proteome</keyword>
<dbReference type="Proteomes" id="UP000318141">
    <property type="component" value="Unassembled WGS sequence"/>
</dbReference>
<dbReference type="InterPro" id="IPR047811">
    <property type="entry name" value="CytC_ox_assmbl_put"/>
</dbReference>
<dbReference type="AlphaFoldDB" id="A0A562BFR2"/>
<evidence type="ECO:0000256" key="1">
    <source>
        <dbReference type="SAM" id="Phobius"/>
    </source>
</evidence>
<organism evidence="2 3">
    <name type="scientific">Cupriavidus gilardii J11</name>
    <dbReference type="NCBI Taxonomy" id="936133"/>
    <lineage>
        <taxon>Bacteria</taxon>
        <taxon>Pseudomonadati</taxon>
        <taxon>Pseudomonadota</taxon>
        <taxon>Betaproteobacteria</taxon>
        <taxon>Burkholderiales</taxon>
        <taxon>Burkholderiaceae</taxon>
        <taxon>Cupriavidus</taxon>
    </lineage>
</organism>